<dbReference type="GO" id="GO:0005667">
    <property type="term" value="C:transcription regulator complex"/>
    <property type="evidence" value="ECO:0000318"/>
    <property type="project" value="GO_Central"/>
</dbReference>
<feature type="region of interest" description="Disordered" evidence="1">
    <location>
        <begin position="680"/>
        <end position="730"/>
    </location>
</feature>
<evidence type="ECO:0000313" key="2">
    <source>
        <dbReference type="EMBL" id="KQK19637.1"/>
    </source>
</evidence>
<feature type="compositionally biased region" description="Polar residues" evidence="1">
    <location>
        <begin position="538"/>
        <end position="563"/>
    </location>
</feature>
<name>I1H139_BRADI</name>
<dbReference type="Gramene" id="KQK19637">
    <property type="protein sequence ID" value="KQK19637"/>
    <property type="gene ID" value="BRADI_1g49497v3"/>
</dbReference>
<dbReference type="InterPro" id="IPR029005">
    <property type="entry name" value="LIM-bd/SEUSS"/>
</dbReference>
<dbReference type="Proteomes" id="UP000008810">
    <property type="component" value="Chromosome 1"/>
</dbReference>
<accession>I1H139</accession>
<reference evidence="3" key="3">
    <citation type="submission" date="2018-08" db="UniProtKB">
        <authorList>
            <consortium name="EnsemblPlants"/>
        </authorList>
    </citation>
    <scope>IDENTIFICATION</scope>
    <source>
        <strain evidence="3">cv. Bd21</strain>
    </source>
</reference>
<feature type="compositionally biased region" description="Polar residues" evidence="1">
    <location>
        <begin position="20"/>
        <end position="52"/>
    </location>
</feature>
<dbReference type="EMBL" id="CM000880">
    <property type="protein sequence ID" value="KQK19637.1"/>
    <property type="molecule type" value="Genomic_DNA"/>
</dbReference>
<dbReference type="Pfam" id="PF01803">
    <property type="entry name" value="LIM_bind"/>
    <property type="match status" value="1"/>
</dbReference>
<dbReference type="STRING" id="15368.I1H139"/>
<feature type="region of interest" description="Disordered" evidence="1">
    <location>
        <begin position="538"/>
        <end position="570"/>
    </location>
</feature>
<keyword evidence="4" id="KW-1185">Reference proteome</keyword>
<dbReference type="KEGG" id="bdi:100842018"/>
<feature type="compositionally biased region" description="Polar residues" evidence="1">
    <location>
        <begin position="680"/>
        <end position="696"/>
    </location>
</feature>
<sequence>MSGAPRSNLGLVPRDMNGSIPVSTTNSSGPSIGVSSLVTDGNSSLSGGAQFQHSTSMNADSFMRLPASPMSFSSNNISGSSVIDGSIMQQSPPQEQMQKRRSSSVTSQPVIEAGGSFHAQKKPRVDLRQDDILQQHLIQQLLQGQSSLHLQGQHNPQLQALIRQHKLAHIQQQQHQLSQQFPQVQQSQVGIPRQPQLRPPLAQPGMQLAGPVRTPVESGLCSRRLMQYLYHKRHRPENNPITYWRKLIDEYFAPRARERWCVSSYEKRGNSPVAIPQTSPDTWRCDICNTHAGKGYEATYEILPRLCQIRFDHGVIDEYLFLDMPNEFRLPNGLLLLEHTKVVQKSVYEHLHVTHEGQLRIIFTPELKIMSWEFCSRRHDEYITRKFLTPQVTHMLQVAQKYQTAHESGPAGVSNNDAQTICGLFVSASRQLAKNLEHHSLNEHGLSKRYVRCLQISEVVNQMKDLIEFSHKNKLGPKEGLKNYPKQNGPKLTVQNMHEAKVIKTEMNTHVNNDVPGVGAIGNNPQSAAAQNNYQNMLRSSSTSQGLIQQDSSQNAAGLSNYHNMHRSPSAGQNMLQQEASNNAAMLNSYQTMLRSSSANQGLLQQEASSIFKGPTAMHNGIQLEASRSFRAAQLGQFQHPMSFQQTMPQHQQNNFQGLGVSPQYQQHVIHQLLQEAKNTSNRALTQQQTPNTPSANGGLASGAAITNSAASGEHSQQHMNNGAATKGAAPMCTTGPSNLINSGAGIVQRSSSFKSVSSNPVAAAASSGGNVVTPKAESMHEMDELDHLINSELVGSGLFMEEQQGGGGYSWNL</sequence>
<reference evidence="2 3" key="1">
    <citation type="journal article" date="2010" name="Nature">
        <title>Genome sequencing and analysis of the model grass Brachypodium distachyon.</title>
        <authorList>
            <consortium name="International Brachypodium Initiative"/>
        </authorList>
    </citation>
    <scope>NUCLEOTIDE SEQUENCE [LARGE SCALE GENOMIC DNA]</scope>
    <source>
        <strain evidence="2">Bd21</strain>
        <strain evidence="3">cv. Bd21</strain>
    </source>
</reference>
<evidence type="ECO:0008006" key="5">
    <source>
        <dbReference type="Google" id="ProtNLM"/>
    </source>
</evidence>
<feature type="compositionally biased region" description="Polar residues" evidence="1">
    <location>
        <begin position="705"/>
        <end position="724"/>
    </location>
</feature>
<gene>
    <name evidence="3" type="primary">LOC100842018</name>
    <name evidence="2" type="ORF">BRADI_1g49497v3</name>
</gene>
<dbReference type="GO" id="GO:0003712">
    <property type="term" value="F:transcription coregulator activity"/>
    <property type="evidence" value="ECO:0000318"/>
    <property type="project" value="GO_Central"/>
</dbReference>
<dbReference type="PANTHER" id="PTHR10378">
    <property type="entry name" value="LIM DOMAIN-BINDING PROTEIN"/>
    <property type="match status" value="1"/>
</dbReference>
<reference evidence="2" key="2">
    <citation type="submission" date="2017-06" db="EMBL/GenBank/DDBJ databases">
        <title>WGS assembly of Brachypodium distachyon.</title>
        <authorList>
            <consortium name="The International Brachypodium Initiative"/>
            <person name="Lucas S."/>
            <person name="Harmon-Smith M."/>
            <person name="Lail K."/>
            <person name="Tice H."/>
            <person name="Grimwood J."/>
            <person name="Bruce D."/>
            <person name="Barry K."/>
            <person name="Shu S."/>
            <person name="Lindquist E."/>
            <person name="Wang M."/>
            <person name="Pitluck S."/>
            <person name="Vogel J.P."/>
            <person name="Garvin D.F."/>
            <person name="Mockler T.C."/>
            <person name="Schmutz J."/>
            <person name="Rokhsar D."/>
            <person name="Bevan M.W."/>
        </authorList>
    </citation>
    <scope>NUCLEOTIDE SEQUENCE</scope>
    <source>
        <strain evidence="2">Bd21</strain>
    </source>
</reference>
<dbReference type="GO" id="GO:0045944">
    <property type="term" value="P:positive regulation of transcription by RNA polymerase II"/>
    <property type="evidence" value="ECO:0000318"/>
    <property type="project" value="GO_Central"/>
</dbReference>
<feature type="region of interest" description="Disordered" evidence="1">
    <location>
        <begin position="86"/>
        <end position="105"/>
    </location>
</feature>
<evidence type="ECO:0000256" key="1">
    <source>
        <dbReference type="SAM" id="MobiDB-lite"/>
    </source>
</evidence>
<dbReference type="eggNOG" id="ENOG502QURB">
    <property type="taxonomic scope" value="Eukaryota"/>
</dbReference>
<evidence type="ECO:0000313" key="4">
    <source>
        <dbReference type="Proteomes" id="UP000008810"/>
    </source>
</evidence>
<dbReference type="HOGENOM" id="CLU_007007_1_1_1"/>
<evidence type="ECO:0000313" key="3">
    <source>
        <dbReference type="EnsemblPlants" id="KQK19637"/>
    </source>
</evidence>
<dbReference type="GO" id="GO:0000122">
    <property type="term" value="P:negative regulation of transcription by RNA polymerase II"/>
    <property type="evidence" value="ECO:0000318"/>
    <property type="project" value="GO_Central"/>
</dbReference>
<dbReference type="RefSeq" id="XP_010228043.1">
    <property type="nucleotide sequence ID" value="XM_010229741.2"/>
</dbReference>
<dbReference type="OrthoDB" id="774557at2759"/>
<dbReference type="RefSeq" id="XP_024312289.1">
    <property type="nucleotide sequence ID" value="XM_024456521.1"/>
</dbReference>
<organism evidence="2">
    <name type="scientific">Brachypodium distachyon</name>
    <name type="common">Purple false brome</name>
    <name type="synonym">Trachynia distachya</name>
    <dbReference type="NCBI Taxonomy" id="15368"/>
    <lineage>
        <taxon>Eukaryota</taxon>
        <taxon>Viridiplantae</taxon>
        <taxon>Streptophyta</taxon>
        <taxon>Embryophyta</taxon>
        <taxon>Tracheophyta</taxon>
        <taxon>Spermatophyta</taxon>
        <taxon>Magnoliopsida</taxon>
        <taxon>Liliopsida</taxon>
        <taxon>Poales</taxon>
        <taxon>Poaceae</taxon>
        <taxon>BOP clade</taxon>
        <taxon>Pooideae</taxon>
        <taxon>Stipodae</taxon>
        <taxon>Brachypodieae</taxon>
        <taxon>Brachypodium</taxon>
    </lineage>
</organism>
<dbReference type="EnsemblPlants" id="KQK19637">
    <property type="protein sequence ID" value="KQK19637"/>
    <property type="gene ID" value="BRADI_1g49497v3"/>
</dbReference>
<dbReference type="OMA" id="CQNTISE"/>
<proteinExistence type="predicted"/>
<protein>
    <recommendedName>
        <fullName evidence="5">Transcriptional regulator SLK2</fullName>
    </recommendedName>
</protein>
<feature type="region of interest" description="Disordered" evidence="1">
    <location>
        <begin position="1"/>
        <end position="52"/>
    </location>
</feature>
<dbReference type="GeneID" id="100842018"/>
<dbReference type="AlphaFoldDB" id="I1H139"/>
<dbReference type="GO" id="GO:0005634">
    <property type="term" value="C:nucleus"/>
    <property type="evidence" value="ECO:0000318"/>
    <property type="project" value="GO_Central"/>
</dbReference>